<dbReference type="RefSeq" id="WP_119013643.1">
    <property type="nucleotide sequence ID" value="NZ_QXNC01000020.1"/>
</dbReference>
<dbReference type="FunFam" id="3.10.580.10:FF:000002">
    <property type="entry name" value="Magnesium/cobalt efflux protein CorC"/>
    <property type="match status" value="1"/>
</dbReference>
<evidence type="ECO:0000259" key="10">
    <source>
        <dbReference type="PROSITE" id="PS51371"/>
    </source>
</evidence>
<comment type="caution">
    <text evidence="11">The sequence shown here is derived from an EMBL/GenBank/DDBJ whole genome shotgun (WGS) entry which is preliminary data.</text>
</comment>
<dbReference type="InterPro" id="IPR054115">
    <property type="entry name" value="CorC_N"/>
</dbReference>
<dbReference type="SUPFAM" id="SSF56176">
    <property type="entry name" value="FAD-binding/transporter-associated domain-like"/>
    <property type="match status" value="1"/>
</dbReference>
<feature type="domain" description="CBS" evidence="10">
    <location>
        <begin position="72"/>
        <end position="132"/>
    </location>
</feature>
<dbReference type="Gene3D" id="3.30.465.10">
    <property type="match status" value="1"/>
</dbReference>
<evidence type="ECO:0000256" key="8">
    <source>
        <dbReference type="ARBA" id="ARBA00040729"/>
    </source>
</evidence>
<dbReference type="Proteomes" id="UP000295182">
    <property type="component" value="Unassembled WGS sequence"/>
</dbReference>
<evidence type="ECO:0000256" key="9">
    <source>
        <dbReference type="PROSITE-ProRule" id="PRU00703"/>
    </source>
</evidence>
<sequence>MSDPYPARLPDREDKRTFLQKVVEFIHPGPDSRAELIGVLADAQDNAVIDPEARTMMERILHLSDLTVGDVMVPTPRMDMLHIDAPLDALLQVVISTAHSRFPVYEGERENIIGILIAKDLLKLQRTPGLPVRSLLRPATFVPETKALNDLLRDFRSNRNHMAIVIDEFGRVAGLATIEDVLEEIVGEIEDEFDLPEDEGDILPMGDQTYRVRGDAPIERVAEALGVAIVGSDPDLCFDTIGGLVAHEVGHVPKRGEQLQLCGLQWVVLHTKGGAVRWFKVAAPAPDAGATHADTPLAG</sequence>
<organism evidence="11 12">
    <name type="scientific">Simplicispira metamorpha</name>
    <dbReference type="NCBI Taxonomy" id="80881"/>
    <lineage>
        <taxon>Bacteria</taxon>
        <taxon>Pseudomonadati</taxon>
        <taxon>Pseudomonadota</taxon>
        <taxon>Betaproteobacteria</taxon>
        <taxon>Burkholderiales</taxon>
        <taxon>Comamonadaceae</taxon>
        <taxon>Simplicispira</taxon>
    </lineage>
</organism>
<dbReference type="OrthoDB" id="9798188at2"/>
<dbReference type="SMART" id="SM01091">
    <property type="entry name" value="CorC_HlyC"/>
    <property type="match status" value="1"/>
</dbReference>
<dbReference type="PANTHER" id="PTHR22777">
    <property type="entry name" value="HEMOLYSIN-RELATED"/>
    <property type="match status" value="1"/>
</dbReference>
<dbReference type="InterPro" id="IPR000644">
    <property type="entry name" value="CBS_dom"/>
</dbReference>
<evidence type="ECO:0000256" key="4">
    <source>
        <dbReference type="ARBA" id="ARBA00022842"/>
    </source>
</evidence>
<proteinExistence type="inferred from homology"/>
<keyword evidence="6" id="KW-0170">Cobalt</keyword>
<dbReference type="Gene3D" id="3.10.580.10">
    <property type="entry name" value="CBS-domain"/>
    <property type="match status" value="1"/>
</dbReference>
<keyword evidence="3" id="KW-0677">Repeat</keyword>
<dbReference type="InterPro" id="IPR036318">
    <property type="entry name" value="FAD-bd_PCMH-like_sf"/>
</dbReference>
<keyword evidence="4" id="KW-0460">Magnesium</keyword>
<dbReference type="SUPFAM" id="SSF54631">
    <property type="entry name" value="CBS-domain pair"/>
    <property type="match status" value="1"/>
</dbReference>
<evidence type="ECO:0000256" key="7">
    <source>
        <dbReference type="ARBA" id="ARBA00037273"/>
    </source>
</evidence>
<reference evidence="11 12" key="1">
    <citation type="submission" date="2019-03" db="EMBL/GenBank/DDBJ databases">
        <title>Genomic Encyclopedia of Type Strains, Phase IV (KMG-IV): sequencing the most valuable type-strain genomes for metagenomic binning, comparative biology and taxonomic classification.</title>
        <authorList>
            <person name="Goeker M."/>
        </authorList>
    </citation>
    <scope>NUCLEOTIDE SEQUENCE [LARGE SCALE GENOMIC DNA]</scope>
    <source>
        <strain evidence="11 12">DSM 1837</strain>
    </source>
</reference>
<dbReference type="Pfam" id="PF21917">
    <property type="entry name" value="NMB0537_N"/>
    <property type="match status" value="1"/>
</dbReference>
<dbReference type="InterPro" id="IPR005170">
    <property type="entry name" value="Transptr-assoc_dom"/>
</dbReference>
<dbReference type="InterPro" id="IPR044751">
    <property type="entry name" value="Ion_transp-like_CBS"/>
</dbReference>
<dbReference type="Pfam" id="PF00571">
    <property type="entry name" value="CBS"/>
    <property type="match status" value="2"/>
</dbReference>
<dbReference type="EMBL" id="SLXH01000023">
    <property type="protein sequence ID" value="TCP15843.1"/>
    <property type="molecule type" value="Genomic_DNA"/>
</dbReference>
<evidence type="ECO:0000313" key="11">
    <source>
        <dbReference type="EMBL" id="TCP15843.1"/>
    </source>
</evidence>
<comment type="similarity">
    <text evidence="1">Belongs to the UPF0053 family.</text>
</comment>
<keyword evidence="12" id="KW-1185">Reference proteome</keyword>
<dbReference type="CDD" id="cd04590">
    <property type="entry name" value="CBS_pair_CorC_HlyC_assoc"/>
    <property type="match status" value="1"/>
</dbReference>
<dbReference type="GO" id="GO:0005886">
    <property type="term" value="C:plasma membrane"/>
    <property type="evidence" value="ECO:0007669"/>
    <property type="project" value="TreeGrafter"/>
</dbReference>
<dbReference type="AlphaFoldDB" id="A0A4R2N4W0"/>
<protein>
    <recommendedName>
        <fullName evidence="8">Magnesium and cobalt efflux protein CorC</fullName>
    </recommendedName>
</protein>
<keyword evidence="2" id="KW-0813">Transport</keyword>
<evidence type="ECO:0000256" key="2">
    <source>
        <dbReference type="ARBA" id="ARBA00022448"/>
    </source>
</evidence>
<evidence type="ECO:0000313" key="12">
    <source>
        <dbReference type="Proteomes" id="UP000295182"/>
    </source>
</evidence>
<dbReference type="PANTHER" id="PTHR22777:SF27">
    <property type="entry name" value="MAGNESIUM AND COBALT EFFLUX PROTEIN CORC"/>
    <property type="match status" value="1"/>
</dbReference>
<gene>
    <name evidence="11" type="ORF">EV674_12335</name>
</gene>
<evidence type="ECO:0000256" key="1">
    <source>
        <dbReference type="ARBA" id="ARBA00006337"/>
    </source>
</evidence>
<feature type="domain" description="CBS" evidence="10">
    <location>
        <begin position="135"/>
        <end position="192"/>
    </location>
</feature>
<comment type="function">
    <text evidence="7">Plays a role in the transport of magnesium and cobalt ions.</text>
</comment>
<evidence type="ECO:0000256" key="3">
    <source>
        <dbReference type="ARBA" id="ARBA00022737"/>
    </source>
</evidence>
<accession>A0A4R2N4W0</accession>
<dbReference type="Pfam" id="PF03471">
    <property type="entry name" value="CorC_HlyC"/>
    <property type="match status" value="1"/>
</dbReference>
<evidence type="ECO:0000256" key="5">
    <source>
        <dbReference type="ARBA" id="ARBA00023122"/>
    </source>
</evidence>
<dbReference type="InterPro" id="IPR016169">
    <property type="entry name" value="FAD-bd_PCMH_sub2"/>
</dbReference>
<keyword evidence="5 9" id="KW-0129">CBS domain</keyword>
<evidence type="ECO:0000256" key="6">
    <source>
        <dbReference type="ARBA" id="ARBA00023285"/>
    </source>
</evidence>
<name>A0A4R2N4W0_9BURK</name>
<dbReference type="PROSITE" id="PS51371">
    <property type="entry name" value="CBS"/>
    <property type="match status" value="2"/>
</dbReference>
<dbReference type="GO" id="GO:0050660">
    <property type="term" value="F:flavin adenine dinucleotide binding"/>
    <property type="evidence" value="ECO:0007669"/>
    <property type="project" value="InterPro"/>
</dbReference>
<dbReference type="InterPro" id="IPR046342">
    <property type="entry name" value="CBS_dom_sf"/>
</dbReference>